<sequence>MKGQEANGKQEEANMVEDYESDVYTIMEDDPKEDGNNSKWVMDSLTSMYICNDSTFFVNMMRHDLGKVTMVISEKVNIEGIGDV</sequence>
<organism evidence="1 2">
    <name type="scientific">Rubroshorea leprosula</name>
    <dbReference type="NCBI Taxonomy" id="152421"/>
    <lineage>
        <taxon>Eukaryota</taxon>
        <taxon>Viridiplantae</taxon>
        <taxon>Streptophyta</taxon>
        <taxon>Embryophyta</taxon>
        <taxon>Tracheophyta</taxon>
        <taxon>Spermatophyta</taxon>
        <taxon>Magnoliopsida</taxon>
        <taxon>eudicotyledons</taxon>
        <taxon>Gunneridae</taxon>
        <taxon>Pentapetalae</taxon>
        <taxon>rosids</taxon>
        <taxon>malvids</taxon>
        <taxon>Malvales</taxon>
        <taxon>Dipterocarpaceae</taxon>
        <taxon>Rubroshorea</taxon>
    </lineage>
</organism>
<accession>A0AAV5MGS5</accession>
<gene>
    <name evidence="1" type="ORF">SLEP1_g54898</name>
</gene>
<name>A0AAV5MGS5_9ROSI</name>
<evidence type="ECO:0000313" key="2">
    <source>
        <dbReference type="Proteomes" id="UP001054252"/>
    </source>
</evidence>
<comment type="caution">
    <text evidence="1">The sequence shown here is derived from an EMBL/GenBank/DDBJ whole genome shotgun (WGS) entry which is preliminary data.</text>
</comment>
<protein>
    <submittedName>
        <fullName evidence="1">Uncharacterized protein</fullName>
    </submittedName>
</protein>
<proteinExistence type="predicted"/>
<dbReference type="Proteomes" id="UP001054252">
    <property type="component" value="Unassembled WGS sequence"/>
</dbReference>
<dbReference type="AlphaFoldDB" id="A0AAV5MGS5"/>
<keyword evidence="2" id="KW-1185">Reference proteome</keyword>
<dbReference type="EMBL" id="BPVZ01000244">
    <property type="protein sequence ID" value="GKV48063.1"/>
    <property type="molecule type" value="Genomic_DNA"/>
</dbReference>
<evidence type="ECO:0000313" key="1">
    <source>
        <dbReference type="EMBL" id="GKV48063.1"/>
    </source>
</evidence>
<reference evidence="1 2" key="1">
    <citation type="journal article" date="2021" name="Commun. Biol.">
        <title>The genome of Shorea leprosula (Dipterocarpaceae) highlights the ecological relevance of drought in aseasonal tropical rainforests.</title>
        <authorList>
            <person name="Ng K.K.S."/>
            <person name="Kobayashi M.J."/>
            <person name="Fawcett J.A."/>
            <person name="Hatakeyama M."/>
            <person name="Paape T."/>
            <person name="Ng C.H."/>
            <person name="Ang C.C."/>
            <person name="Tnah L.H."/>
            <person name="Lee C.T."/>
            <person name="Nishiyama T."/>
            <person name="Sese J."/>
            <person name="O'Brien M.J."/>
            <person name="Copetti D."/>
            <person name="Mohd Noor M.I."/>
            <person name="Ong R.C."/>
            <person name="Putra M."/>
            <person name="Sireger I.Z."/>
            <person name="Indrioko S."/>
            <person name="Kosugi Y."/>
            <person name="Izuno A."/>
            <person name="Isagi Y."/>
            <person name="Lee S.L."/>
            <person name="Shimizu K.K."/>
        </authorList>
    </citation>
    <scope>NUCLEOTIDE SEQUENCE [LARGE SCALE GENOMIC DNA]</scope>
    <source>
        <strain evidence="1">214</strain>
    </source>
</reference>